<reference evidence="1" key="2">
    <citation type="submission" date="2021-01" db="EMBL/GenBank/DDBJ databases">
        <authorList>
            <person name="Schikora-Tamarit M.A."/>
        </authorList>
    </citation>
    <scope>NUCLEOTIDE SEQUENCE</scope>
    <source>
        <strain evidence="1">CBS6075</strain>
    </source>
</reference>
<sequence>MPNAAHFTAWSRSASSYTISGDFPPHSRVHTFRFSAASFWMILPTPVLPVKVILSIPLCAAMCEPTLAPSPQTTFTSPGGAPAFTNSSHMNSADNGVFSDVFTTIALPAARHGATFHANVDIGKFHAMMAAHTPYGSVMVYVNLDRSVSMVLPSSALMANEL</sequence>
<reference evidence="1" key="1">
    <citation type="journal article" date="2021" name="Open Biol.">
        <title>Shared evolutionary footprints suggest mitochondrial oxidative damage underlies multiple complex I losses in fungi.</title>
        <authorList>
            <person name="Schikora-Tamarit M.A."/>
            <person name="Marcet-Houben M."/>
            <person name="Nosek J."/>
            <person name="Gabaldon T."/>
        </authorList>
    </citation>
    <scope>NUCLEOTIDE SEQUENCE</scope>
    <source>
        <strain evidence="1">CBS6075</strain>
    </source>
</reference>
<dbReference type="AlphaFoldDB" id="A0A9P8PBD9"/>
<name>A0A9P8PBD9_9ASCO</name>
<dbReference type="RefSeq" id="XP_046062661.1">
    <property type="nucleotide sequence ID" value="XM_046202825.1"/>
</dbReference>
<dbReference type="OrthoDB" id="10467050at2759"/>
<organism evidence="1 2">
    <name type="scientific">Ogataea philodendri</name>
    <dbReference type="NCBI Taxonomy" id="1378263"/>
    <lineage>
        <taxon>Eukaryota</taxon>
        <taxon>Fungi</taxon>
        <taxon>Dikarya</taxon>
        <taxon>Ascomycota</taxon>
        <taxon>Saccharomycotina</taxon>
        <taxon>Pichiomycetes</taxon>
        <taxon>Pichiales</taxon>
        <taxon>Pichiaceae</taxon>
        <taxon>Ogataea</taxon>
    </lineage>
</organism>
<gene>
    <name evidence="1" type="ORF">OGAPHI_002001</name>
</gene>
<evidence type="ECO:0000313" key="1">
    <source>
        <dbReference type="EMBL" id="KAH3668247.1"/>
    </source>
</evidence>
<protein>
    <submittedName>
        <fullName evidence="1">Uncharacterized protein</fullName>
    </submittedName>
</protein>
<keyword evidence="2" id="KW-1185">Reference proteome</keyword>
<comment type="caution">
    <text evidence="1">The sequence shown here is derived from an EMBL/GenBank/DDBJ whole genome shotgun (WGS) entry which is preliminary data.</text>
</comment>
<dbReference type="GeneID" id="70233968"/>
<accession>A0A9P8PBD9</accession>
<evidence type="ECO:0000313" key="2">
    <source>
        <dbReference type="Proteomes" id="UP000769157"/>
    </source>
</evidence>
<dbReference type="Proteomes" id="UP000769157">
    <property type="component" value="Unassembled WGS sequence"/>
</dbReference>
<proteinExistence type="predicted"/>
<dbReference type="EMBL" id="JAEUBE010000158">
    <property type="protein sequence ID" value="KAH3668247.1"/>
    <property type="molecule type" value="Genomic_DNA"/>
</dbReference>